<keyword evidence="6" id="KW-1185">Reference proteome</keyword>
<dbReference type="PRINTS" id="PR00080">
    <property type="entry name" value="SDRFAMILY"/>
</dbReference>
<evidence type="ECO:0000256" key="1">
    <source>
        <dbReference type="ARBA" id="ARBA00006484"/>
    </source>
</evidence>
<dbReference type="PANTHER" id="PTHR42760:SF133">
    <property type="entry name" value="3-OXOACYL-[ACYL-CARRIER-PROTEIN] REDUCTASE"/>
    <property type="match status" value="1"/>
</dbReference>
<evidence type="ECO:0000256" key="4">
    <source>
        <dbReference type="RuleBase" id="RU000363"/>
    </source>
</evidence>
<keyword evidence="2" id="KW-0521">NADP</keyword>
<proteinExistence type="inferred from homology"/>
<dbReference type="Proteomes" id="UP001056012">
    <property type="component" value="Chromosome 1"/>
</dbReference>
<dbReference type="GO" id="GO:0048038">
    <property type="term" value="F:quinone binding"/>
    <property type="evidence" value="ECO:0007669"/>
    <property type="project" value="TreeGrafter"/>
</dbReference>
<name>A0A9Q8Z4M5_CURCL</name>
<dbReference type="PROSITE" id="PS00061">
    <property type="entry name" value="ADH_SHORT"/>
    <property type="match status" value="1"/>
</dbReference>
<evidence type="ECO:0000256" key="3">
    <source>
        <dbReference type="ARBA" id="ARBA00023002"/>
    </source>
</evidence>
<dbReference type="GO" id="GO:0006633">
    <property type="term" value="P:fatty acid biosynthetic process"/>
    <property type="evidence" value="ECO:0007669"/>
    <property type="project" value="TreeGrafter"/>
</dbReference>
<accession>A0A9Q8Z4M5</accession>
<dbReference type="PANTHER" id="PTHR42760">
    <property type="entry name" value="SHORT-CHAIN DEHYDROGENASES/REDUCTASES FAMILY MEMBER"/>
    <property type="match status" value="1"/>
</dbReference>
<keyword evidence="3" id="KW-0560">Oxidoreductase</keyword>
<dbReference type="GO" id="GO:0016616">
    <property type="term" value="F:oxidoreductase activity, acting on the CH-OH group of donors, NAD or NADP as acceptor"/>
    <property type="evidence" value="ECO:0007669"/>
    <property type="project" value="TreeGrafter"/>
</dbReference>
<organism evidence="5 6">
    <name type="scientific">Curvularia clavata</name>
    <dbReference type="NCBI Taxonomy" id="95742"/>
    <lineage>
        <taxon>Eukaryota</taxon>
        <taxon>Fungi</taxon>
        <taxon>Dikarya</taxon>
        <taxon>Ascomycota</taxon>
        <taxon>Pezizomycotina</taxon>
        <taxon>Dothideomycetes</taxon>
        <taxon>Pleosporomycetidae</taxon>
        <taxon>Pleosporales</taxon>
        <taxon>Pleosporineae</taxon>
        <taxon>Pleosporaceae</taxon>
        <taxon>Curvularia</taxon>
    </lineage>
</organism>
<reference evidence="5" key="1">
    <citation type="submission" date="2021-12" db="EMBL/GenBank/DDBJ databases">
        <title>Curvularia clavata genome.</title>
        <authorList>
            <person name="Cao Y."/>
        </authorList>
    </citation>
    <scope>NUCLEOTIDE SEQUENCE</scope>
    <source>
        <strain evidence="5">Yc1106</strain>
    </source>
</reference>
<dbReference type="InterPro" id="IPR036291">
    <property type="entry name" value="NAD(P)-bd_dom_sf"/>
</dbReference>
<dbReference type="SUPFAM" id="SSF51735">
    <property type="entry name" value="NAD(P)-binding Rossmann-fold domains"/>
    <property type="match status" value="1"/>
</dbReference>
<gene>
    <name evidence="5" type="ORF">yc1106_01522</name>
</gene>
<evidence type="ECO:0008006" key="7">
    <source>
        <dbReference type="Google" id="ProtNLM"/>
    </source>
</evidence>
<evidence type="ECO:0000313" key="6">
    <source>
        <dbReference type="Proteomes" id="UP001056012"/>
    </source>
</evidence>
<dbReference type="InterPro" id="IPR020904">
    <property type="entry name" value="Sc_DH/Rdtase_CS"/>
</dbReference>
<dbReference type="InterPro" id="IPR002347">
    <property type="entry name" value="SDR_fam"/>
</dbReference>
<dbReference type="AlphaFoldDB" id="A0A9Q8Z4M5"/>
<evidence type="ECO:0000313" key="5">
    <source>
        <dbReference type="EMBL" id="USP74248.1"/>
    </source>
</evidence>
<sequence>MTARPRHILVTGGSRGIGLAIAQLFAKNTYRCTLVSRSEQDLKVAVFSLQPLSTQLSTSSSQDVSHQYIAGSISQGPRFWSSDSSSPFGAVLPKPSRQNSSTHSSRIDVVVNCAGITQTKLFSTLDESAMENIINTNLTALMQGTKFLLRNGYLRGSSSSKQEKEDFSPTIINVASLLGLHGGYGAVAYAASKAGVLGFTRALATEYASHKVRINAIVPGYVETDMTKDLHSTELEQRIPLGRFGTPAEIAHAALFLAENQYAHNCVVNLDGGLSAV</sequence>
<protein>
    <recommendedName>
        <fullName evidence="7">NAD(P)-binding protein</fullName>
    </recommendedName>
</protein>
<evidence type="ECO:0000256" key="2">
    <source>
        <dbReference type="ARBA" id="ARBA00022857"/>
    </source>
</evidence>
<dbReference type="Gene3D" id="3.40.50.720">
    <property type="entry name" value="NAD(P)-binding Rossmann-like Domain"/>
    <property type="match status" value="1"/>
</dbReference>
<dbReference type="PRINTS" id="PR00081">
    <property type="entry name" value="GDHRDH"/>
</dbReference>
<comment type="similarity">
    <text evidence="1 4">Belongs to the short-chain dehydrogenases/reductases (SDR) family.</text>
</comment>
<dbReference type="OrthoDB" id="1669814at2759"/>
<dbReference type="VEuPathDB" id="FungiDB:yc1106_01522"/>
<dbReference type="Pfam" id="PF00106">
    <property type="entry name" value="adh_short"/>
    <property type="match status" value="2"/>
</dbReference>
<dbReference type="EMBL" id="CP089274">
    <property type="protein sequence ID" value="USP74248.1"/>
    <property type="molecule type" value="Genomic_DNA"/>
</dbReference>